<feature type="transmembrane region" description="Helical" evidence="5">
    <location>
        <begin position="65"/>
        <end position="88"/>
    </location>
</feature>
<sequence length="163" mass="18312">MIWIDFTLIGLVFISLVMGLRRGFIREFFSLVFWVLAIWVSLRFSREFSGFLDSTINHPLAKMTASFLALFAITLGLGGLIGFLLSVLAKDTGLTFMDRFGGMIFGVVRGMIVVTIVVLLAGLTSLPKDSWWTESKLIPPFQLLAVWLRDHIPSGMAEFISYR</sequence>
<organism evidence="6 7">
    <name type="scientific">Methylobacter tundripaludum</name>
    <dbReference type="NCBI Taxonomy" id="173365"/>
    <lineage>
        <taxon>Bacteria</taxon>
        <taxon>Pseudomonadati</taxon>
        <taxon>Pseudomonadota</taxon>
        <taxon>Gammaproteobacteria</taxon>
        <taxon>Methylococcales</taxon>
        <taxon>Methylococcaceae</taxon>
        <taxon>Methylobacter</taxon>
    </lineage>
</organism>
<evidence type="ECO:0000313" key="7">
    <source>
        <dbReference type="Proteomes" id="UP000238071"/>
    </source>
</evidence>
<keyword evidence="7" id="KW-1185">Reference proteome</keyword>
<evidence type="ECO:0000256" key="4">
    <source>
        <dbReference type="ARBA" id="ARBA00023136"/>
    </source>
</evidence>
<dbReference type="PANTHER" id="PTHR36926:SF1">
    <property type="entry name" value="COLICIN V PRODUCTION PROTEIN"/>
    <property type="match status" value="1"/>
</dbReference>
<dbReference type="Proteomes" id="UP000238071">
    <property type="component" value="Unassembled WGS sequence"/>
</dbReference>
<keyword evidence="2 5" id="KW-0812">Transmembrane</keyword>
<dbReference type="InterPro" id="IPR003825">
    <property type="entry name" value="Colicin-V_CvpA"/>
</dbReference>
<dbReference type="Pfam" id="PF02674">
    <property type="entry name" value="Colicin_V"/>
    <property type="match status" value="1"/>
</dbReference>
<dbReference type="RefSeq" id="WP_104423424.1">
    <property type="nucleotide sequence ID" value="NZ_PTIY01000005.1"/>
</dbReference>
<dbReference type="PANTHER" id="PTHR36926">
    <property type="entry name" value="COLICIN V PRODUCTION PROTEIN"/>
    <property type="match status" value="1"/>
</dbReference>
<reference evidence="6 7" key="1">
    <citation type="submission" date="2018-02" db="EMBL/GenBank/DDBJ databases">
        <title>Subsurface microbial communities from deep shales in Ohio and West Virginia, USA.</title>
        <authorList>
            <person name="Wrighton K."/>
        </authorList>
    </citation>
    <scope>NUCLEOTIDE SEQUENCE [LARGE SCALE GENOMIC DNA]</scope>
    <source>
        <strain evidence="6 7">OWC-G53F</strain>
    </source>
</reference>
<dbReference type="GO" id="GO:0009403">
    <property type="term" value="P:toxin biosynthetic process"/>
    <property type="evidence" value="ECO:0007669"/>
    <property type="project" value="InterPro"/>
</dbReference>
<dbReference type="GO" id="GO:0016020">
    <property type="term" value="C:membrane"/>
    <property type="evidence" value="ECO:0007669"/>
    <property type="project" value="UniProtKB-SubCell"/>
</dbReference>
<gene>
    <name evidence="6" type="ORF">B0F88_105155</name>
</gene>
<feature type="transmembrane region" description="Helical" evidence="5">
    <location>
        <begin position="100"/>
        <end position="123"/>
    </location>
</feature>
<comment type="subcellular location">
    <subcellularLocation>
        <location evidence="1">Membrane</location>
        <topology evidence="1">Multi-pass membrane protein</topology>
    </subcellularLocation>
</comment>
<dbReference type="EMBL" id="PTIY01000005">
    <property type="protein sequence ID" value="PPK72043.1"/>
    <property type="molecule type" value="Genomic_DNA"/>
</dbReference>
<dbReference type="OrthoDB" id="9810601at2"/>
<feature type="transmembrane region" description="Helical" evidence="5">
    <location>
        <begin position="6"/>
        <end position="21"/>
    </location>
</feature>
<evidence type="ECO:0000313" key="6">
    <source>
        <dbReference type="EMBL" id="PPK72043.1"/>
    </source>
</evidence>
<dbReference type="InterPro" id="IPR052719">
    <property type="entry name" value="CvpA-like"/>
</dbReference>
<feature type="transmembrane region" description="Helical" evidence="5">
    <location>
        <begin position="28"/>
        <end position="45"/>
    </location>
</feature>
<keyword evidence="3 5" id="KW-1133">Transmembrane helix</keyword>
<evidence type="ECO:0000256" key="1">
    <source>
        <dbReference type="ARBA" id="ARBA00004141"/>
    </source>
</evidence>
<comment type="caution">
    <text evidence="6">The sequence shown here is derived from an EMBL/GenBank/DDBJ whole genome shotgun (WGS) entry which is preliminary data.</text>
</comment>
<keyword evidence="4 5" id="KW-0472">Membrane</keyword>
<evidence type="ECO:0000256" key="3">
    <source>
        <dbReference type="ARBA" id="ARBA00022989"/>
    </source>
</evidence>
<evidence type="ECO:0000256" key="5">
    <source>
        <dbReference type="SAM" id="Phobius"/>
    </source>
</evidence>
<protein>
    <submittedName>
        <fullName evidence="6">Membrane protein required for colicin V production</fullName>
    </submittedName>
</protein>
<name>A0A2S6H3M0_9GAMM</name>
<evidence type="ECO:0000256" key="2">
    <source>
        <dbReference type="ARBA" id="ARBA00022692"/>
    </source>
</evidence>
<accession>A0A2S6H3M0</accession>
<dbReference type="AlphaFoldDB" id="A0A2S6H3M0"/>
<proteinExistence type="predicted"/>